<keyword evidence="6" id="KW-0411">Iron-sulfur</keyword>
<comment type="caution">
    <text evidence="8">The sequence shown here is derived from an EMBL/GenBank/DDBJ whole genome shotgun (WGS) entry which is preliminary data.</text>
</comment>
<evidence type="ECO:0000256" key="5">
    <source>
        <dbReference type="ARBA" id="ARBA00023004"/>
    </source>
</evidence>
<evidence type="ECO:0000256" key="1">
    <source>
        <dbReference type="ARBA" id="ARBA00001966"/>
    </source>
</evidence>
<comment type="cofactor">
    <cofactor evidence="1">
        <name>[4Fe-4S] cluster</name>
        <dbReference type="ChEBI" id="CHEBI:49883"/>
    </cofactor>
</comment>
<dbReference type="PANTHER" id="PTHR43787:SF3">
    <property type="entry name" value="ARYLSULFATASE REGULATORY PROTEIN"/>
    <property type="match status" value="1"/>
</dbReference>
<dbReference type="InterPro" id="IPR034391">
    <property type="entry name" value="AdoMet-like_SPASM_containing"/>
</dbReference>
<dbReference type="SFLD" id="SFLDG01067">
    <property type="entry name" value="SPASM/twitch_domain_containing"/>
    <property type="match status" value="1"/>
</dbReference>
<dbReference type="GO" id="GO:0003824">
    <property type="term" value="F:catalytic activity"/>
    <property type="evidence" value="ECO:0007669"/>
    <property type="project" value="InterPro"/>
</dbReference>
<dbReference type="EMBL" id="PKTG01000140">
    <property type="protein sequence ID" value="PLX15376.1"/>
    <property type="molecule type" value="Genomic_DNA"/>
</dbReference>
<dbReference type="InterPro" id="IPR058240">
    <property type="entry name" value="rSAM_sf"/>
</dbReference>
<evidence type="ECO:0000313" key="9">
    <source>
        <dbReference type="Proteomes" id="UP000234857"/>
    </source>
</evidence>
<dbReference type="Proteomes" id="UP000234857">
    <property type="component" value="Unassembled WGS sequence"/>
</dbReference>
<dbReference type="SFLD" id="SFLDS00029">
    <property type="entry name" value="Radical_SAM"/>
    <property type="match status" value="1"/>
</dbReference>
<evidence type="ECO:0000256" key="3">
    <source>
        <dbReference type="ARBA" id="ARBA00022691"/>
    </source>
</evidence>
<dbReference type="Pfam" id="PF13186">
    <property type="entry name" value="SPASM"/>
    <property type="match status" value="1"/>
</dbReference>
<dbReference type="GO" id="GO:0046872">
    <property type="term" value="F:metal ion binding"/>
    <property type="evidence" value="ECO:0007669"/>
    <property type="project" value="UniProtKB-KW"/>
</dbReference>
<dbReference type="InterPro" id="IPR013785">
    <property type="entry name" value="Aldolase_TIM"/>
</dbReference>
<keyword evidence="4" id="KW-0479">Metal-binding</keyword>
<dbReference type="SMART" id="SM00729">
    <property type="entry name" value="Elp3"/>
    <property type="match status" value="1"/>
</dbReference>
<evidence type="ECO:0000256" key="6">
    <source>
        <dbReference type="ARBA" id="ARBA00023014"/>
    </source>
</evidence>
<name>A0A2N5Z9P3_MUIH1</name>
<feature type="domain" description="Elp3/MiaA/NifB-like radical SAM core" evidence="7">
    <location>
        <begin position="9"/>
        <end position="238"/>
    </location>
</feature>
<keyword evidence="3" id="KW-0949">S-adenosyl-L-methionine</keyword>
<dbReference type="SFLD" id="SFLDG01387">
    <property type="entry name" value="BtrN-like_SPASM_domain_contain"/>
    <property type="match status" value="1"/>
</dbReference>
<keyword evidence="2" id="KW-0004">4Fe-4S</keyword>
<dbReference type="Pfam" id="PF04055">
    <property type="entry name" value="Radical_SAM"/>
    <property type="match status" value="1"/>
</dbReference>
<dbReference type="AlphaFoldDB" id="A0A2N5Z9P3"/>
<dbReference type="Gene3D" id="3.20.20.70">
    <property type="entry name" value="Aldolase class I"/>
    <property type="match status" value="1"/>
</dbReference>
<evidence type="ECO:0000313" key="8">
    <source>
        <dbReference type="EMBL" id="PLX15376.1"/>
    </source>
</evidence>
<proteinExistence type="predicted"/>
<dbReference type="PANTHER" id="PTHR43787">
    <property type="entry name" value="FEMO COFACTOR BIOSYNTHESIS PROTEIN NIFB-RELATED"/>
    <property type="match status" value="1"/>
</dbReference>
<dbReference type="CDD" id="cd21109">
    <property type="entry name" value="SPASM"/>
    <property type="match status" value="1"/>
</dbReference>
<dbReference type="InterPro" id="IPR006638">
    <property type="entry name" value="Elp3/MiaA/NifB-like_rSAM"/>
</dbReference>
<keyword evidence="5" id="KW-0408">Iron</keyword>
<organism evidence="8 9">
    <name type="scientific">Muiribacterium halophilum</name>
    <dbReference type="NCBI Taxonomy" id="2053465"/>
    <lineage>
        <taxon>Bacteria</taxon>
        <taxon>Candidatus Muiribacteriota</taxon>
        <taxon>Candidatus Muiribacteriia</taxon>
        <taxon>Candidatus Muiribacteriales</taxon>
        <taxon>Candidatus Muiribacteriaceae</taxon>
        <taxon>Candidatus Muiribacterium</taxon>
    </lineage>
</organism>
<dbReference type="SUPFAM" id="SSF102114">
    <property type="entry name" value="Radical SAM enzymes"/>
    <property type="match status" value="1"/>
</dbReference>
<evidence type="ECO:0000256" key="2">
    <source>
        <dbReference type="ARBA" id="ARBA00022485"/>
    </source>
</evidence>
<evidence type="ECO:0000256" key="4">
    <source>
        <dbReference type="ARBA" id="ARBA00022723"/>
    </source>
</evidence>
<evidence type="ECO:0000259" key="7">
    <source>
        <dbReference type="SMART" id="SM00729"/>
    </source>
</evidence>
<dbReference type="InterPro" id="IPR023885">
    <property type="entry name" value="4Fe4S-binding_SPASM_dom"/>
</dbReference>
<accession>A0A2N5Z9P3</accession>
<dbReference type="CDD" id="cd01335">
    <property type="entry name" value="Radical_SAM"/>
    <property type="match status" value="1"/>
</dbReference>
<sequence length="397" mass="46967">MWIEEFKDQYYLLELTDFCNYNCIMCCHDRPEGPHSSRQGFMDQDLFKKIISELPKTKTASGLKLFWLGEPFLNPTFQEMLEIACQEIEKRELNFYIDLHTNAYFLSEEITELLLKWGKYIPRITLSLDAATNVTYKKIRRGGDLTIVHKNIEHFLRRREETNTDHPTLIFQFIVMENNKEEAGAFVKHWQDTLNRIKKKKFNLLKTITDVAGHKLGKKIQDKLDYRPPLDVVWMKRVDVSPDKREYAEKIYIESMERFNLKSEVRDNLEIIVSPYNLWNPQEEDQVREELIKEQPKRRPCSGLWKTPAIKWDGEMTVCCFDPSMEISIGNLRKNTFDELWFGEKIENMRKAHLSGDFDKVLTHDGYKKCSNCSGLDTPFISDEELNIYKKEIGFED</sequence>
<reference evidence="8 9" key="1">
    <citation type="submission" date="2017-11" db="EMBL/GenBank/DDBJ databases">
        <title>Genome-resolved metagenomics identifies genetic mobility, metabolic interactions, and unexpected diversity in perchlorate-reducing communities.</title>
        <authorList>
            <person name="Barnum T.P."/>
            <person name="Figueroa I.A."/>
            <person name="Carlstrom C.I."/>
            <person name="Lucas L.N."/>
            <person name="Engelbrektson A.L."/>
            <person name="Coates J.D."/>
        </authorList>
    </citation>
    <scope>NUCLEOTIDE SEQUENCE [LARGE SCALE GENOMIC DNA]</scope>
    <source>
        <strain evidence="8">BM706</strain>
    </source>
</reference>
<gene>
    <name evidence="8" type="ORF">C0601_13050</name>
</gene>
<protein>
    <recommendedName>
        <fullName evidence="7">Elp3/MiaA/NifB-like radical SAM core domain-containing protein</fullName>
    </recommendedName>
</protein>
<dbReference type="InterPro" id="IPR007197">
    <property type="entry name" value="rSAM"/>
</dbReference>
<dbReference type="GO" id="GO:0051539">
    <property type="term" value="F:4 iron, 4 sulfur cluster binding"/>
    <property type="evidence" value="ECO:0007669"/>
    <property type="project" value="UniProtKB-KW"/>
</dbReference>